<dbReference type="AlphaFoldDB" id="A0A5C8G0T4"/>
<accession>A0A5C8G0T4</accession>
<gene>
    <name evidence="1" type="ORF">EPJ76_07865</name>
</gene>
<name>A0A5C8G0T4_9SPIR</name>
<protein>
    <submittedName>
        <fullName evidence="1">Uncharacterized protein</fullName>
    </submittedName>
</protein>
<evidence type="ECO:0000313" key="2">
    <source>
        <dbReference type="Proteomes" id="UP000322327"/>
    </source>
</evidence>
<evidence type="ECO:0000313" key="1">
    <source>
        <dbReference type="EMBL" id="TXJ55491.1"/>
    </source>
</evidence>
<sequence length="885" mass="105938">MSKNIISKKLVNSLKKKSENNNEFKKLFEFALKFNNYYQQKDYKNFVINLRECSDYVSSIYRVDYLKDILTSALWNEVSGLHNALHSMNYLDEYIKSFDDIMISRDFANSSLHTEFNKNEFYIDENNLPNKNSINILIQIGLFGVDYIIENVNTKNSNEVSLETVFDLPTENDYYNYNKKNNIKSLKRLDDIYLDYIINNENNDFLDKYYALRIAKYIWNCDFISVRKIVKNELNKFSNSKKDNRYYQLLLANSIVDIECNKIKEAKNSLKIILSKCNLNYLNDIADNILTMLGEIKYLDNKINYNLKKPLNLPNYNNNITNVLYDDFIKAYSGSISLSVIDYKYYILSSNIRKWLNVYIKFISLGLFNNINSHYEILLKEQIIQYGIYKYNNGIMMHVFFILLKSNIPNNSLIDKTVLIIEDMISNKDIENIKIYLDLLIKNSIVSSAGIKFIIKYIYLLDKKQLEILIKKREEWFNKFVNNNERSIKDLLNLELYNSHLDLYIAILKTSKEAWDKEKYNIIALIENKKDYIMRINFIINKIIYQLFPIYKDAIDNEYIEKWISFLNKLYKDKEMHRFLFTQNAEIDLKYKVILTFSNLNRKIDEKYLKEYSDISFYLYYGSETLPNINKDNIKYLYKYCEKYLMKFKNSIKHSEDSNIAYIIYNLLTITKKYDYFLDEAKKLLNDFLEYFYNQNYTTFMYGVLISILEKILEDYNSDEYIDKIKINILELIDSNIIEKYSSYSNWSDRIEKSYSLFYSDKSKGSIKDIIKSYFDCISLIINNEELGLLELNRLSNILWHQYTIKYASTLLIHFHRRLKKEYLATLQIQIIKWIVNLPLNISLSLIKIYKYIYRNDLESINKIKEMHPEINIQLLNELNKKESY</sequence>
<dbReference type="Proteomes" id="UP000322327">
    <property type="component" value="Unassembled WGS sequence"/>
</dbReference>
<dbReference type="EMBL" id="SAYI01000018">
    <property type="protein sequence ID" value="TXJ55491.1"/>
    <property type="molecule type" value="Genomic_DNA"/>
</dbReference>
<proteinExistence type="predicted"/>
<dbReference type="RefSeq" id="WP_147531222.1">
    <property type="nucleotide sequence ID" value="NZ_SAYI01000018.1"/>
</dbReference>
<reference evidence="1 2" key="1">
    <citation type="journal article" date="1992" name="Lakartidningen">
        <title>[Penicillin V and not amoxicillin is the first choice preparation in acute otitis].</title>
        <authorList>
            <person name="Kamme C."/>
            <person name="Lundgren K."/>
            <person name="Prellner K."/>
        </authorList>
    </citation>
    <scope>NUCLEOTIDE SEQUENCE [LARGE SCALE GENOMIC DNA]</scope>
    <source>
        <strain evidence="1 2">PC3053II</strain>
    </source>
</reference>
<comment type="caution">
    <text evidence="1">The sequence shown here is derived from an EMBL/GenBank/DDBJ whole genome shotgun (WGS) entry which is preliminary data.</text>
</comment>
<organism evidence="1 2">
    <name type="scientific">Brachyspira aalborgi</name>
    <dbReference type="NCBI Taxonomy" id="29522"/>
    <lineage>
        <taxon>Bacteria</taxon>
        <taxon>Pseudomonadati</taxon>
        <taxon>Spirochaetota</taxon>
        <taxon>Spirochaetia</taxon>
        <taxon>Brachyspirales</taxon>
        <taxon>Brachyspiraceae</taxon>
        <taxon>Brachyspira</taxon>
    </lineage>
</organism>